<dbReference type="InterPro" id="IPR002155">
    <property type="entry name" value="Thiolase"/>
</dbReference>
<accession>A0AAW5SWZ8</accession>
<proteinExistence type="predicted"/>
<dbReference type="EMBL" id="JACKVC010000006">
    <property type="protein sequence ID" value="MCV7386460.1"/>
    <property type="molecule type" value="Genomic_DNA"/>
</dbReference>
<dbReference type="CDD" id="cd00829">
    <property type="entry name" value="SCP-x_thiolase"/>
    <property type="match status" value="1"/>
</dbReference>
<comment type="caution">
    <text evidence="2">The sequence shown here is derived from an EMBL/GenBank/DDBJ whole genome shotgun (WGS) entry which is preliminary data.</text>
</comment>
<feature type="domain" description="Thiolase C-terminal" evidence="1">
    <location>
        <begin position="252"/>
        <end position="378"/>
    </location>
</feature>
<dbReference type="GO" id="GO:0016747">
    <property type="term" value="F:acyltransferase activity, transferring groups other than amino-acyl groups"/>
    <property type="evidence" value="ECO:0007669"/>
    <property type="project" value="InterPro"/>
</dbReference>
<dbReference type="SUPFAM" id="SSF53901">
    <property type="entry name" value="Thiolase-like"/>
    <property type="match status" value="2"/>
</dbReference>
<dbReference type="PANTHER" id="PTHR42870">
    <property type="entry name" value="ACETYL-COA C-ACETYLTRANSFERASE"/>
    <property type="match status" value="1"/>
</dbReference>
<dbReference type="Proteomes" id="UP001141659">
    <property type="component" value="Unassembled WGS sequence"/>
</dbReference>
<gene>
    <name evidence="2" type="ORF">H5P34_00165</name>
</gene>
<dbReference type="PIRSF" id="PIRSF000429">
    <property type="entry name" value="Ac-CoA_Ac_transf"/>
    <property type="match status" value="1"/>
</dbReference>
<sequence>MSAQKTLAIVGIGATRPAWSHESSVSKLVVEAALAACDDAGISPGSLDGVLSEAYSTPHIMPGLHAALNLKPDVFTANIGLVGSGAVATIALAHAAANTGQGSTFLCVYGLNLSDVGGPGTHHSSDPYKANMEMPFGFFPQPVYMAAMAKRYCAEYGVDEELISSVPLSTRAWAALNPSALCHEPLTAEEYARSPMIADPLRKLDCCLISDGACAFVVTTKDRAVNMAHRPVDVLSLSRAVEPIPSQEYLGVRSDHMNLPSRLSGPNALKRAGLTVNDVDLAYLYDCFSIIPVLQLEDIGFCGAGKGLEFFASGATAPGGSLPVNTHGGLLSHSYVPGINMVIEAVTQLRGEAEAARQQSDVETALVAAWADTEHTTVLLGRG</sequence>
<organism evidence="2 3">
    <name type="scientific">Mycolicibacterium porcinum</name>
    <dbReference type="NCBI Taxonomy" id="39693"/>
    <lineage>
        <taxon>Bacteria</taxon>
        <taxon>Bacillati</taxon>
        <taxon>Actinomycetota</taxon>
        <taxon>Actinomycetes</taxon>
        <taxon>Mycobacteriales</taxon>
        <taxon>Mycobacteriaceae</taxon>
        <taxon>Mycolicibacterium</taxon>
    </lineage>
</organism>
<evidence type="ECO:0000259" key="1">
    <source>
        <dbReference type="Pfam" id="PF22691"/>
    </source>
</evidence>
<evidence type="ECO:0000313" key="2">
    <source>
        <dbReference type="EMBL" id="MCV7386460.1"/>
    </source>
</evidence>
<reference evidence="2" key="1">
    <citation type="submission" date="2020-07" db="EMBL/GenBank/DDBJ databases">
        <authorList>
            <person name="Pettersson B.M.F."/>
            <person name="Behra P.R.K."/>
            <person name="Ramesh M."/>
            <person name="Das S."/>
            <person name="Dasgupta S."/>
            <person name="Kirsebom L.A."/>
        </authorList>
    </citation>
    <scope>NUCLEOTIDE SEQUENCE</scope>
    <source>
        <strain evidence="2">DSM 44242</strain>
    </source>
</reference>
<dbReference type="Gene3D" id="3.40.47.10">
    <property type="match status" value="1"/>
</dbReference>
<name>A0AAW5SWZ8_9MYCO</name>
<protein>
    <submittedName>
        <fullName evidence="2">Thiolase family protein</fullName>
    </submittedName>
</protein>
<reference evidence="2" key="2">
    <citation type="journal article" date="2022" name="BMC Genomics">
        <title>Comparative genome analysis of mycobacteria focusing on tRNA and non-coding RNA.</title>
        <authorList>
            <person name="Behra P.R.K."/>
            <person name="Pettersson B.M.F."/>
            <person name="Ramesh M."/>
            <person name="Das S."/>
            <person name="Dasgupta S."/>
            <person name="Kirsebom L.A."/>
        </authorList>
    </citation>
    <scope>NUCLEOTIDE SEQUENCE</scope>
    <source>
        <strain evidence="2">DSM 44242</strain>
    </source>
</reference>
<dbReference type="RefSeq" id="WP_051577028.1">
    <property type="nucleotide sequence ID" value="NZ_JACKVC010000006.1"/>
</dbReference>
<dbReference type="InterPro" id="IPR055140">
    <property type="entry name" value="Thiolase_C_2"/>
</dbReference>
<dbReference type="InterPro" id="IPR016039">
    <property type="entry name" value="Thiolase-like"/>
</dbReference>
<dbReference type="AlphaFoldDB" id="A0AAW5SWZ8"/>
<evidence type="ECO:0000313" key="3">
    <source>
        <dbReference type="Proteomes" id="UP001141659"/>
    </source>
</evidence>
<dbReference type="Pfam" id="PF22691">
    <property type="entry name" value="Thiolase_C_1"/>
    <property type="match status" value="1"/>
</dbReference>
<dbReference type="PANTHER" id="PTHR42870:SF1">
    <property type="entry name" value="NON-SPECIFIC LIPID-TRANSFER PROTEIN-LIKE 2"/>
    <property type="match status" value="1"/>
</dbReference>